<evidence type="ECO:0000256" key="1">
    <source>
        <dbReference type="ARBA" id="ARBA00022468"/>
    </source>
</evidence>
<feature type="region of interest" description="Disordered" evidence="2">
    <location>
        <begin position="1098"/>
        <end position="1169"/>
    </location>
</feature>
<dbReference type="PANTHER" id="PTHR12635:SF7">
    <property type="entry name" value="RHO GTPASE ACTIVATING PROTEIN 6-RELATED"/>
    <property type="match status" value="1"/>
</dbReference>
<accession>A0ABM5KBA8</accession>
<name>A0ABM5KBA8_DIAVI</name>
<feature type="region of interest" description="Disordered" evidence="2">
    <location>
        <begin position="164"/>
        <end position="183"/>
    </location>
</feature>
<feature type="region of interest" description="Disordered" evidence="2">
    <location>
        <begin position="1239"/>
        <end position="1261"/>
    </location>
</feature>
<dbReference type="GeneID" id="126885093"/>
<keyword evidence="1" id="KW-0343">GTPase activation</keyword>
<proteinExistence type="predicted"/>
<dbReference type="Proteomes" id="UP001652700">
    <property type="component" value="Unplaced"/>
</dbReference>
<feature type="compositionally biased region" description="Basic residues" evidence="2">
    <location>
        <begin position="1104"/>
        <end position="1120"/>
    </location>
</feature>
<feature type="region of interest" description="Disordered" evidence="2">
    <location>
        <begin position="1429"/>
        <end position="1501"/>
    </location>
</feature>
<feature type="compositionally biased region" description="Polar residues" evidence="2">
    <location>
        <begin position="15"/>
        <end position="24"/>
    </location>
</feature>
<dbReference type="PROSITE" id="PS50238">
    <property type="entry name" value="RHOGAP"/>
    <property type="match status" value="1"/>
</dbReference>
<dbReference type="PANTHER" id="PTHR12635">
    <property type="entry name" value="RHO-GTPASE-ACTIVATING PROTEIN 6 FAMILY MEMBER"/>
    <property type="match status" value="1"/>
</dbReference>
<feature type="region of interest" description="Disordered" evidence="2">
    <location>
        <begin position="553"/>
        <end position="587"/>
    </location>
</feature>
<feature type="compositionally biased region" description="Low complexity" evidence="2">
    <location>
        <begin position="1308"/>
        <end position="1325"/>
    </location>
</feature>
<dbReference type="Gene3D" id="1.10.555.10">
    <property type="entry name" value="Rho GTPase activation protein"/>
    <property type="match status" value="1"/>
</dbReference>
<evidence type="ECO:0000256" key="2">
    <source>
        <dbReference type="SAM" id="MobiDB-lite"/>
    </source>
</evidence>
<feature type="region of interest" description="Disordered" evidence="2">
    <location>
        <begin position="1"/>
        <end position="41"/>
    </location>
</feature>
<protein>
    <recommendedName>
        <fullName evidence="3">Rho-GAP domain-containing protein</fullName>
    </recommendedName>
</protein>
<feature type="region of interest" description="Disordered" evidence="2">
    <location>
        <begin position="1308"/>
        <end position="1330"/>
    </location>
</feature>
<keyword evidence="5" id="KW-1185">Reference proteome</keyword>
<sequence length="1501" mass="167610">MSEKRNSKLKALGRSASTESTEYSITMGKSVRKKSKKAKPKERWLLTRKTWRYMADAGRKLIPDGAQNRVEDIPKIEAYFQEVCKKEPRFLLWRKNSYPGAIGFRQKKKRVSRKGGSCRNAVSADEVSLGKPDKPTRPTHLAIEHTSTGKFDVRRLKEEFLSRNGNPSGYSSYDQKMSPTGAPEETAEDKQLINMLEQYLSLGKEETVPEKAKADFNYQDLVDKLQRHLTLYGGDYYSAGHSSHLPSQHTQHAQHAQHAQHTQHVHFEGDHMQRSLLDTLSRYYGQSTNRDKIISDLLTDRRALEKLYFELRKTKGFRGSRGGTGYTTSFAYGPQRSNYENTSLKRLLKEKESPSTPTHPPPLIEVETATAEPSFHNWGTQTLPIPEAVLQKVEEDYRKLQEERGDEVPTKDGKSFRRRSSVDNDDISQSVSDTIKRYLRMARKKSVDVDKVDRFKRVNYDRNLRNIKAKGEITKPGDDDGLNKGCQTNEEWILTYRDLKFSDLYDVSDVESRFSSSRSSIDIGVVDEGAKSLPSSPPSAKSGHSFLSQLLHGKHDKHDKSDKSSSAVTSGATMQKSKSSSSVMHHGSRLMAKKIFKSRSKSQTRSTHPCSWTPQGSCVWSNITGRQVILGDTSLLNLTDIERKVLQKVAIAKLQALNLGVNIKVPTEAAAGVSSKPKRRPYLLKRKALTTGIFDASRKEAEKDKENSGSQGGLVFGISLAQCVENDRLTRAAAGTSPFRSRGELSGSGDEPSKIGRHGSRSSFSSLIDSPRNDEKGSCENLVLHKRMIGSVPGLLDSISCSSNADIPAAVMEEEAAVPNILTECFRHLERHGLHTLGLFRVSTSKKRIRQLREDFDCGKESSLEDEQCPHDVATLLKEYLRDLPDPLLCRDLYHAFVQTQRIRNRRLQLEALQHLVQLLPSANRDTLYALLSFLAVVAKYADDSQNDSGEAVSGNKMDTSNLATVFAPNILHCIKPGAKDISDRPEDRIDIINVVRTLIDHYKSIFTISAELLDEVYLHMMDTNAEELEVLLNKKDGSAAADESVDELDSESNSAPWTPVTLAHDPPLDSIFDSKLAEQKKTYSREEFLHEAAATGGPNVGMRIRHKDRIREKSYRRRREKTEDGKEGSLTSSALTIISRLRGQKDDDGFKNRSSSIESTSSTHTDDMARMMKSSDNLYERRKSSPYVLDNSGVITASLTIPVHTQNQSLSYNVDDDIPFIEDGENGRQQMTIGLIRTPSVPPRRRNHSLDSDSSVTSSVQPITGSISVVPGYDSAIGSTTTYSSPIQNTPTSVSSSIADAGVYSSAASWTSSPPTSPDSTRTSVNYIPDDPQASKSVIKILKSNIVRETAPTLQKVSFSSTQEIQQVKDGKDPSKIYQREVSFNKQKYSTPSADVQREPKFTPSINSIGNAVLRSKTADFERIMKETKTKTAQSTTVDREKKKYTKRRYTDSRHQTRHIPDAETLESTSAQSKRDDKAGNSQSGPVYKRRELISSVPSK</sequence>
<feature type="compositionally biased region" description="Low complexity" evidence="2">
    <location>
        <begin position="1155"/>
        <end position="1164"/>
    </location>
</feature>
<dbReference type="SMART" id="SM00324">
    <property type="entry name" value="RhoGAP"/>
    <property type="match status" value="1"/>
</dbReference>
<dbReference type="SUPFAM" id="SSF48350">
    <property type="entry name" value="GTPase activation domain, GAP"/>
    <property type="match status" value="1"/>
</dbReference>
<organism evidence="4 5">
    <name type="scientific">Diabrotica virgifera virgifera</name>
    <name type="common">western corn rootworm</name>
    <dbReference type="NCBI Taxonomy" id="50390"/>
    <lineage>
        <taxon>Eukaryota</taxon>
        <taxon>Metazoa</taxon>
        <taxon>Ecdysozoa</taxon>
        <taxon>Arthropoda</taxon>
        <taxon>Hexapoda</taxon>
        <taxon>Insecta</taxon>
        <taxon>Pterygota</taxon>
        <taxon>Neoptera</taxon>
        <taxon>Endopterygota</taxon>
        <taxon>Coleoptera</taxon>
        <taxon>Polyphaga</taxon>
        <taxon>Cucujiformia</taxon>
        <taxon>Chrysomeloidea</taxon>
        <taxon>Chrysomelidae</taxon>
        <taxon>Galerucinae</taxon>
        <taxon>Diabroticina</taxon>
        <taxon>Diabroticites</taxon>
        <taxon>Diabrotica</taxon>
    </lineage>
</organism>
<evidence type="ECO:0000313" key="5">
    <source>
        <dbReference type="Proteomes" id="UP001652700"/>
    </source>
</evidence>
<feature type="region of interest" description="Disordered" evidence="2">
    <location>
        <begin position="242"/>
        <end position="266"/>
    </location>
</feature>
<feature type="region of interest" description="Disordered" evidence="2">
    <location>
        <begin position="113"/>
        <end position="146"/>
    </location>
</feature>
<evidence type="ECO:0000259" key="3">
    <source>
        <dbReference type="PROSITE" id="PS50238"/>
    </source>
</evidence>
<feature type="compositionally biased region" description="Basic residues" evidence="2">
    <location>
        <begin position="30"/>
        <end position="40"/>
    </location>
</feature>
<feature type="compositionally biased region" description="Low complexity" evidence="2">
    <location>
        <begin position="248"/>
        <end position="262"/>
    </location>
</feature>
<reference evidence="4" key="1">
    <citation type="submission" date="2025-05" db="UniProtKB">
        <authorList>
            <consortium name="EnsemblMetazoa"/>
        </authorList>
    </citation>
    <scope>IDENTIFICATION</scope>
</reference>
<feature type="compositionally biased region" description="Basic and acidic residues" evidence="2">
    <location>
        <begin position="400"/>
        <end position="415"/>
    </location>
</feature>
<dbReference type="EnsemblMetazoa" id="XM_050651517.1">
    <property type="protein sequence ID" value="XP_050507474.1"/>
    <property type="gene ID" value="LOC126885093"/>
</dbReference>
<evidence type="ECO:0000313" key="4">
    <source>
        <dbReference type="EnsemblMetazoa" id="XP_050507474.1"/>
    </source>
</evidence>
<dbReference type="RefSeq" id="XP_050507474.1">
    <property type="nucleotide sequence ID" value="XM_050651517.1"/>
</dbReference>
<feature type="region of interest" description="Disordered" evidence="2">
    <location>
        <begin position="734"/>
        <end position="774"/>
    </location>
</feature>
<dbReference type="InterPro" id="IPR000198">
    <property type="entry name" value="RhoGAP_dom"/>
</dbReference>
<dbReference type="InterPro" id="IPR008936">
    <property type="entry name" value="Rho_GTPase_activation_prot"/>
</dbReference>
<dbReference type="InterPro" id="IPR037863">
    <property type="entry name" value="RHOGAP6/36"/>
</dbReference>
<dbReference type="Pfam" id="PF00620">
    <property type="entry name" value="RhoGAP"/>
    <property type="match status" value="1"/>
</dbReference>
<feature type="compositionally biased region" description="Polar residues" evidence="2">
    <location>
        <begin position="164"/>
        <end position="178"/>
    </location>
</feature>
<feature type="compositionally biased region" description="Basic and acidic residues" evidence="2">
    <location>
        <begin position="1450"/>
        <end position="1463"/>
    </location>
</feature>
<feature type="region of interest" description="Disordered" evidence="2">
    <location>
        <begin position="400"/>
        <end position="423"/>
    </location>
</feature>
<feature type="domain" description="Rho-GAP" evidence="3">
    <location>
        <begin position="805"/>
        <end position="1007"/>
    </location>
</feature>